<dbReference type="PROSITE" id="PS50026">
    <property type="entry name" value="EGF_3"/>
    <property type="match status" value="1"/>
</dbReference>
<protein>
    <recommendedName>
        <fullName evidence="2">EGF-like domain-containing protein</fullName>
    </recommendedName>
</protein>
<keyword evidence="4" id="KW-1185">Reference proteome</keyword>
<dbReference type="InterPro" id="IPR006149">
    <property type="entry name" value="EB_dom"/>
</dbReference>
<dbReference type="AlphaFoldDB" id="A0AAD5R2T5"/>
<dbReference type="EMBL" id="JAHQIW010006228">
    <property type="protein sequence ID" value="KAJ1368565.1"/>
    <property type="molecule type" value="Genomic_DNA"/>
</dbReference>
<evidence type="ECO:0000313" key="4">
    <source>
        <dbReference type="Proteomes" id="UP001196413"/>
    </source>
</evidence>
<comment type="caution">
    <text evidence="3">The sequence shown here is derived from an EMBL/GenBank/DDBJ whole genome shotgun (WGS) entry which is preliminary data.</text>
</comment>
<keyword evidence="1" id="KW-0245">EGF-like domain</keyword>
<dbReference type="InterPro" id="IPR000742">
    <property type="entry name" value="EGF"/>
</dbReference>
<name>A0AAD5R2T5_PARTN</name>
<organism evidence="3 4">
    <name type="scientific">Parelaphostrongylus tenuis</name>
    <name type="common">Meningeal worm</name>
    <dbReference type="NCBI Taxonomy" id="148309"/>
    <lineage>
        <taxon>Eukaryota</taxon>
        <taxon>Metazoa</taxon>
        <taxon>Ecdysozoa</taxon>
        <taxon>Nematoda</taxon>
        <taxon>Chromadorea</taxon>
        <taxon>Rhabditida</taxon>
        <taxon>Rhabditina</taxon>
        <taxon>Rhabditomorpha</taxon>
        <taxon>Strongyloidea</taxon>
        <taxon>Metastrongylidae</taxon>
        <taxon>Parelaphostrongylus</taxon>
    </lineage>
</organism>
<feature type="domain" description="EGF-like" evidence="2">
    <location>
        <begin position="27"/>
        <end position="64"/>
    </location>
</feature>
<gene>
    <name evidence="3" type="ORF">KIN20_029721</name>
</gene>
<sequence length="105" mass="11207">MCACPPEKPIVRGDECSVQQFNGTGAVGELCDENTVCTQGSTCNRDTGVCTCPPGYTLFGAQCLLSPTYSSVIRPVMTPSPLSYMTMFSTQKFLALTTPSDGMFD</sequence>
<dbReference type="PROSITE" id="PS01186">
    <property type="entry name" value="EGF_2"/>
    <property type="match status" value="1"/>
</dbReference>
<dbReference type="Pfam" id="PF01683">
    <property type="entry name" value="EB"/>
    <property type="match status" value="1"/>
</dbReference>
<accession>A0AAD5R2T5</accession>
<comment type="caution">
    <text evidence="1">Lacks conserved residue(s) required for the propagation of feature annotation.</text>
</comment>
<proteinExistence type="predicted"/>
<evidence type="ECO:0000259" key="2">
    <source>
        <dbReference type="PROSITE" id="PS50026"/>
    </source>
</evidence>
<evidence type="ECO:0000256" key="1">
    <source>
        <dbReference type="PROSITE-ProRule" id="PRU00076"/>
    </source>
</evidence>
<reference evidence="3" key="1">
    <citation type="submission" date="2021-06" db="EMBL/GenBank/DDBJ databases">
        <title>Parelaphostrongylus tenuis whole genome reference sequence.</title>
        <authorList>
            <person name="Garwood T.J."/>
            <person name="Larsen P.A."/>
            <person name="Fountain-Jones N.M."/>
            <person name="Garbe J.R."/>
            <person name="Macchietto M.G."/>
            <person name="Kania S.A."/>
            <person name="Gerhold R.W."/>
            <person name="Richards J.E."/>
            <person name="Wolf T.M."/>
        </authorList>
    </citation>
    <scope>NUCLEOTIDE SEQUENCE</scope>
    <source>
        <strain evidence="3">MNPRO001-30</strain>
        <tissue evidence="3">Meninges</tissue>
    </source>
</reference>
<evidence type="ECO:0000313" key="3">
    <source>
        <dbReference type="EMBL" id="KAJ1368565.1"/>
    </source>
</evidence>
<dbReference type="Proteomes" id="UP001196413">
    <property type="component" value="Unassembled WGS sequence"/>
</dbReference>